<sequence>MVTFLPDQRIGPAAVLRILRINPNCHFIIRPYQPGSYFGDDANIPNFVDICRHVMDDYAGVIPDGQAHMQLYNEPNMPRWAPQWEGFGDQLVDMQRYNENMLRIFGLLRITHPRWFYGIMALTIGNRDAWLVGSNDKVTVGIDAEDPQHRCRPDPLVRQERDHT</sequence>
<evidence type="ECO:0000256" key="1">
    <source>
        <dbReference type="SAM" id="MobiDB-lite"/>
    </source>
</evidence>
<feature type="compositionally biased region" description="Basic and acidic residues" evidence="1">
    <location>
        <begin position="146"/>
        <end position="164"/>
    </location>
</feature>
<protein>
    <recommendedName>
        <fullName evidence="3">Glycoside hydrolase family 42 N-terminal domain-containing protein</fullName>
    </recommendedName>
</protein>
<dbReference type="EMBL" id="BART01036855">
    <property type="protein sequence ID" value="GAH15168.1"/>
    <property type="molecule type" value="Genomic_DNA"/>
</dbReference>
<evidence type="ECO:0008006" key="3">
    <source>
        <dbReference type="Google" id="ProtNLM"/>
    </source>
</evidence>
<evidence type="ECO:0000313" key="2">
    <source>
        <dbReference type="EMBL" id="GAH15168.1"/>
    </source>
</evidence>
<dbReference type="AlphaFoldDB" id="X1F2Y6"/>
<gene>
    <name evidence="2" type="ORF">S01H4_61959</name>
</gene>
<comment type="caution">
    <text evidence="2">The sequence shown here is derived from an EMBL/GenBank/DDBJ whole genome shotgun (WGS) entry which is preliminary data.</text>
</comment>
<name>X1F2Y6_9ZZZZ</name>
<reference evidence="2" key="1">
    <citation type="journal article" date="2014" name="Front. Microbiol.">
        <title>High frequency of phylogenetically diverse reductive dehalogenase-homologous genes in deep subseafloor sedimentary metagenomes.</title>
        <authorList>
            <person name="Kawai M."/>
            <person name="Futagami T."/>
            <person name="Toyoda A."/>
            <person name="Takaki Y."/>
            <person name="Nishi S."/>
            <person name="Hori S."/>
            <person name="Arai W."/>
            <person name="Tsubouchi T."/>
            <person name="Morono Y."/>
            <person name="Uchiyama I."/>
            <person name="Ito T."/>
            <person name="Fujiyama A."/>
            <person name="Inagaki F."/>
            <person name="Takami H."/>
        </authorList>
    </citation>
    <scope>NUCLEOTIDE SEQUENCE</scope>
    <source>
        <strain evidence="2">Expedition CK06-06</strain>
    </source>
</reference>
<feature type="non-terminal residue" evidence="2">
    <location>
        <position position="164"/>
    </location>
</feature>
<accession>X1F2Y6</accession>
<feature type="region of interest" description="Disordered" evidence="1">
    <location>
        <begin position="145"/>
        <end position="164"/>
    </location>
</feature>
<organism evidence="2">
    <name type="scientific">marine sediment metagenome</name>
    <dbReference type="NCBI Taxonomy" id="412755"/>
    <lineage>
        <taxon>unclassified sequences</taxon>
        <taxon>metagenomes</taxon>
        <taxon>ecological metagenomes</taxon>
    </lineage>
</organism>
<proteinExistence type="predicted"/>